<evidence type="ECO:0000313" key="2">
    <source>
        <dbReference type="Proteomes" id="UP000004095"/>
    </source>
</evidence>
<protein>
    <submittedName>
        <fullName evidence="1">Uncharacterized protein</fullName>
    </submittedName>
</protein>
<organism evidence="1 2">
    <name type="scientific">Microscilla marina ATCC 23134</name>
    <dbReference type="NCBI Taxonomy" id="313606"/>
    <lineage>
        <taxon>Bacteria</taxon>
        <taxon>Pseudomonadati</taxon>
        <taxon>Bacteroidota</taxon>
        <taxon>Cytophagia</taxon>
        <taxon>Cytophagales</taxon>
        <taxon>Microscillaceae</taxon>
        <taxon>Microscilla</taxon>
    </lineage>
</organism>
<reference evidence="1 2" key="1">
    <citation type="submission" date="2007-01" db="EMBL/GenBank/DDBJ databases">
        <authorList>
            <person name="Haygood M."/>
            <person name="Podell S."/>
            <person name="Anderson C."/>
            <person name="Hopkinson B."/>
            <person name="Roe K."/>
            <person name="Barbeau K."/>
            <person name="Gaasterland T."/>
            <person name="Ferriera S."/>
            <person name="Johnson J."/>
            <person name="Kravitz S."/>
            <person name="Beeson K."/>
            <person name="Sutton G."/>
            <person name="Rogers Y.-H."/>
            <person name="Friedman R."/>
            <person name="Frazier M."/>
            <person name="Venter J.C."/>
        </authorList>
    </citation>
    <scope>NUCLEOTIDE SEQUENCE [LARGE SCALE GENOMIC DNA]</scope>
    <source>
        <strain evidence="1 2">ATCC 23134</strain>
    </source>
</reference>
<dbReference type="Proteomes" id="UP000004095">
    <property type="component" value="Unassembled WGS sequence"/>
</dbReference>
<name>A1ZRP5_MICM2</name>
<dbReference type="AlphaFoldDB" id="A1ZRP5"/>
<accession>A1ZRP5</accession>
<comment type="caution">
    <text evidence="1">The sequence shown here is derived from an EMBL/GenBank/DDBJ whole genome shotgun (WGS) entry which is preliminary data.</text>
</comment>
<proteinExistence type="predicted"/>
<keyword evidence="2" id="KW-1185">Reference proteome</keyword>
<gene>
    <name evidence="1" type="ORF">M23134_03601</name>
</gene>
<dbReference type="EMBL" id="AAWS01000028">
    <property type="protein sequence ID" value="EAY26950.1"/>
    <property type="molecule type" value="Genomic_DNA"/>
</dbReference>
<evidence type="ECO:0000313" key="1">
    <source>
        <dbReference type="EMBL" id="EAY26950.1"/>
    </source>
</evidence>
<sequence length="162" mass="18239">MIKIHIHFLTQVFLNKHQKTTKMKKSYVLALALVAALSACNSQEEVTPVNTAKKTKLNLRTSTNVEFDEVEVKVQAVDDNGNIIYSDYGYQFEPVAYNVTTGQYIYADPLPGQQYGGDTFVLEPGTYRFDSQDGYFSGTSSKTVEITGDKEQVLVQLNYWSE</sequence>